<sequence>MDLKKLKSARGFVKGTITRLYSFVRNELSQLPLETLKIKLEKVNSAFLEYESLSKEILCIDHEDPEDFASVEDQFCTIATILNKEINSRSPPQIPAATVPSTPATSAIKLPPIDIQTFTDGYTSWAYQLERDLNAEPSLEDLLGYLDKRALALEGTDQSLHHQQPQARCGNYGKVAAHAAAADKPPTCLNSRVKAIAKDGTEVHFKALLDSGSQV</sequence>
<dbReference type="Proteomes" id="UP000653454">
    <property type="component" value="Unassembled WGS sequence"/>
</dbReference>
<organism evidence="1 2">
    <name type="scientific">Plutella xylostella</name>
    <name type="common">Diamondback moth</name>
    <name type="synonym">Plutella maculipennis</name>
    <dbReference type="NCBI Taxonomy" id="51655"/>
    <lineage>
        <taxon>Eukaryota</taxon>
        <taxon>Metazoa</taxon>
        <taxon>Ecdysozoa</taxon>
        <taxon>Arthropoda</taxon>
        <taxon>Hexapoda</taxon>
        <taxon>Insecta</taxon>
        <taxon>Pterygota</taxon>
        <taxon>Neoptera</taxon>
        <taxon>Endopterygota</taxon>
        <taxon>Lepidoptera</taxon>
        <taxon>Glossata</taxon>
        <taxon>Ditrysia</taxon>
        <taxon>Yponomeutoidea</taxon>
        <taxon>Plutellidae</taxon>
        <taxon>Plutella</taxon>
    </lineage>
</organism>
<gene>
    <name evidence="1" type="ORF">PLXY2_LOCUS13220</name>
</gene>
<keyword evidence="2" id="KW-1185">Reference proteome</keyword>
<proteinExistence type="predicted"/>
<evidence type="ECO:0000313" key="2">
    <source>
        <dbReference type="Proteomes" id="UP000653454"/>
    </source>
</evidence>
<comment type="caution">
    <text evidence="1">The sequence shown here is derived from an EMBL/GenBank/DDBJ whole genome shotgun (WGS) entry which is preliminary data.</text>
</comment>
<evidence type="ECO:0000313" key="1">
    <source>
        <dbReference type="EMBL" id="CAG9134971.1"/>
    </source>
</evidence>
<reference evidence="1" key="1">
    <citation type="submission" date="2020-11" db="EMBL/GenBank/DDBJ databases">
        <authorList>
            <person name="Whiteford S."/>
        </authorList>
    </citation>
    <scope>NUCLEOTIDE SEQUENCE</scope>
</reference>
<dbReference type="EMBL" id="CAJHNJ030000091">
    <property type="protein sequence ID" value="CAG9134971.1"/>
    <property type="molecule type" value="Genomic_DNA"/>
</dbReference>
<dbReference type="AlphaFoldDB" id="A0A8S4G575"/>
<accession>A0A8S4G575</accession>
<protein>
    <submittedName>
        <fullName evidence="1">(diamondback moth) hypothetical protein</fullName>
    </submittedName>
</protein>
<name>A0A8S4G575_PLUXY</name>